<dbReference type="Proteomes" id="UP000261620">
    <property type="component" value="Unplaced"/>
</dbReference>
<dbReference type="CDD" id="cd12013">
    <property type="entry name" value="SH3_RIM-BP_3"/>
    <property type="match status" value="1"/>
</dbReference>
<feature type="domain" description="SH3" evidence="4">
    <location>
        <begin position="114"/>
        <end position="181"/>
    </location>
</feature>
<name>A0A3Q4BYZ9_MOLML</name>
<dbReference type="InterPro" id="IPR036028">
    <property type="entry name" value="SH3-like_dom_sf"/>
</dbReference>
<evidence type="ECO:0000259" key="4">
    <source>
        <dbReference type="PROSITE" id="PS50002"/>
    </source>
</evidence>
<evidence type="ECO:0000256" key="3">
    <source>
        <dbReference type="SAM" id="MobiDB-lite"/>
    </source>
</evidence>
<dbReference type="Pfam" id="PF07653">
    <property type="entry name" value="SH3_2"/>
    <property type="match status" value="2"/>
</dbReference>
<feature type="compositionally biased region" description="Basic residues" evidence="3">
    <location>
        <begin position="211"/>
        <end position="220"/>
    </location>
</feature>
<reference evidence="5" key="1">
    <citation type="submission" date="2025-08" db="UniProtKB">
        <authorList>
            <consortium name="Ensembl"/>
        </authorList>
    </citation>
    <scope>IDENTIFICATION</scope>
</reference>
<dbReference type="PROSITE" id="PS50002">
    <property type="entry name" value="SH3"/>
    <property type="match status" value="2"/>
</dbReference>
<evidence type="ECO:0000313" key="5">
    <source>
        <dbReference type="Ensembl" id="ENSMMOP00000027812.1"/>
    </source>
</evidence>
<dbReference type="InterPro" id="IPR001452">
    <property type="entry name" value="SH3_domain"/>
</dbReference>
<evidence type="ECO:0000256" key="1">
    <source>
        <dbReference type="ARBA" id="ARBA00022443"/>
    </source>
</evidence>
<dbReference type="STRING" id="94237.ENSMMOP00000027812"/>
<evidence type="ECO:0000256" key="2">
    <source>
        <dbReference type="PROSITE-ProRule" id="PRU00192"/>
    </source>
</evidence>
<dbReference type="FunFam" id="2.30.30.40:FF:000016">
    <property type="entry name" value="RIMS-binding protein 2 isoform X2"/>
    <property type="match status" value="1"/>
</dbReference>
<evidence type="ECO:0000313" key="6">
    <source>
        <dbReference type="Proteomes" id="UP000261620"/>
    </source>
</evidence>
<dbReference type="Gene3D" id="2.30.30.40">
    <property type="entry name" value="SH3 Domains"/>
    <property type="match status" value="2"/>
</dbReference>
<reference evidence="5" key="2">
    <citation type="submission" date="2025-09" db="UniProtKB">
        <authorList>
            <consortium name="Ensembl"/>
        </authorList>
    </citation>
    <scope>IDENTIFICATION</scope>
</reference>
<dbReference type="PRINTS" id="PR00452">
    <property type="entry name" value="SH3DOMAIN"/>
</dbReference>
<sequence>MSPNPDAADEELPFKEGQIIKVYGDKDTDGFYRGEVRGRTGLIPCNMVSEIRAEDEETLEQLIKQGFLPLSTPVDRIGTIGALLASWRGHSDGHLRRRLFVLPELNRRGLRRYQASRRMVALYDYNPRESSPNVDVEAELTFCAGDIIAVFGDIDEDGFYYGDMNGHRGLVPSNFLEEVPDDVEVYLTDTPSYYPPEEPANSTAAVSEGKRVHHHRRSQR</sequence>
<protein>
    <recommendedName>
        <fullName evidence="4">SH3 domain-containing protein</fullName>
    </recommendedName>
</protein>
<feature type="region of interest" description="Disordered" evidence="3">
    <location>
        <begin position="194"/>
        <end position="220"/>
    </location>
</feature>
<proteinExistence type="predicted"/>
<dbReference type="InterPro" id="IPR035755">
    <property type="entry name" value="RIM-BP_SH3_3"/>
</dbReference>
<dbReference type="SMART" id="SM00326">
    <property type="entry name" value="SH3"/>
    <property type="match status" value="2"/>
</dbReference>
<keyword evidence="6" id="KW-1185">Reference proteome</keyword>
<dbReference type="PANTHER" id="PTHR14234">
    <property type="entry name" value="RIM BINDING PROTEIN-RELATED"/>
    <property type="match status" value="1"/>
</dbReference>
<dbReference type="InterPro" id="IPR040325">
    <property type="entry name" value="RIMBP1/2/3"/>
</dbReference>
<dbReference type="SUPFAM" id="SSF50044">
    <property type="entry name" value="SH3-domain"/>
    <property type="match status" value="2"/>
</dbReference>
<dbReference type="GO" id="GO:0045202">
    <property type="term" value="C:synapse"/>
    <property type="evidence" value="ECO:0007669"/>
    <property type="project" value="GOC"/>
</dbReference>
<dbReference type="PANTHER" id="PTHR14234:SF22">
    <property type="entry name" value="RIMS-BINDING PROTEIN 2 ISOFORM X1"/>
    <property type="match status" value="1"/>
</dbReference>
<dbReference type="OMA" id="NSPNMDS"/>
<organism evidence="5 6">
    <name type="scientific">Mola mola</name>
    <name type="common">Ocean sunfish</name>
    <name type="synonym">Tetraodon mola</name>
    <dbReference type="NCBI Taxonomy" id="94237"/>
    <lineage>
        <taxon>Eukaryota</taxon>
        <taxon>Metazoa</taxon>
        <taxon>Chordata</taxon>
        <taxon>Craniata</taxon>
        <taxon>Vertebrata</taxon>
        <taxon>Euteleostomi</taxon>
        <taxon>Actinopterygii</taxon>
        <taxon>Neopterygii</taxon>
        <taxon>Teleostei</taxon>
        <taxon>Neoteleostei</taxon>
        <taxon>Acanthomorphata</taxon>
        <taxon>Eupercaria</taxon>
        <taxon>Tetraodontiformes</taxon>
        <taxon>Molidae</taxon>
        <taxon>Mola</taxon>
    </lineage>
</organism>
<keyword evidence="1 2" id="KW-0728">SH3 domain</keyword>
<dbReference type="FunFam" id="2.30.30.40:FF:000023">
    <property type="entry name" value="RIMS-binding protein 2 isoform F"/>
    <property type="match status" value="1"/>
</dbReference>
<feature type="domain" description="SH3" evidence="4">
    <location>
        <begin position="1"/>
        <end position="53"/>
    </location>
</feature>
<accession>A0A3Q4BYZ9</accession>
<dbReference type="GO" id="GO:0007274">
    <property type="term" value="P:neuromuscular synaptic transmission"/>
    <property type="evidence" value="ECO:0007669"/>
    <property type="project" value="TreeGrafter"/>
</dbReference>
<dbReference type="Ensembl" id="ENSMMOT00000028285.1">
    <property type="protein sequence ID" value="ENSMMOP00000027812.1"/>
    <property type="gene ID" value="ENSMMOG00000021024.1"/>
</dbReference>
<dbReference type="AlphaFoldDB" id="A0A3Q4BYZ9"/>